<protein>
    <submittedName>
        <fullName evidence="2">Uncharacterized protein</fullName>
    </submittedName>
</protein>
<feature type="region of interest" description="Disordered" evidence="1">
    <location>
        <begin position="25"/>
        <end position="66"/>
    </location>
</feature>
<reference evidence="2 3" key="1">
    <citation type="submission" date="2020-08" db="EMBL/GenBank/DDBJ databases">
        <authorList>
            <person name="Koutsovoulos G."/>
            <person name="Danchin GJ E."/>
        </authorList>
    </citation>
    <scope>NUCLEOTIDE SEQUENCE [LARGE SCALE GENOMIC DNA]</scope>
</reference>
<dbReference type="Proteomes" id="UP000580250">
    <property type="component" value="Unassembled WGS sequence"/>
</dbReference>
<organism evidence="2 3">
    <name type="scientific">Meloidogyne enterolobii</name>
    <name type="common">Root-knot nematode worm</name>
    <name type="synonym">Meloidogyne mayaguensis</name>
    <dbReference type="NCBI Taxonomy" id="390850"/>
    <lineage>
        <taxon>Eukaryota</taxon>
        <taxon>Metazoa</taxon>
        <taxon>Ecdysozoa</taxon>
        <taxon>Nematoda</taxon>
        <taxon>Chromadorea</taxon>
        <taxon>Rhabditida</taxon>
        <taxon>Tylenchina</taxon>
        <taxon>Tylenchomorpha</taxon>
        <taxon>Tylenchoidea</taxon>
        <taxon>Meloidogynidae</taxon>
        <taxon>Meloidogyninae</taxon>
        <taxon>Meloidogyne</taxon>
    </lineage>
</organism>
<dbReference type="AlphaFoldDB" id="A0A6V7XTQ9"/>
<evidence type="ECO:0000313" key="3">
    <source>
        <dbReference type="Proteomes" id="UP000580250"/>
    </source>
</evidence>
<feature type="compositionally biased region" description="Polar residues" evidence="1">
    <location>
        <begin position="56"/>
        <end position="66"/>
    </location>
</feature>
<comment type="caution">
    <text evidence="2">The sequence shown here is derived from an EMBL/GenBank/DDBJ whole genome shotgun (WGS) entry which is preliminary data.</text>
</comment>
<dbReference type="OrthoDB" id="5974715at2759"/>
<evidence type="ECO:0000256" key="1">
    <source>
        <dbReference type="SAM" id="MobiDB-lite"/>
    </source>
</evidence>
<accession>A0A6V7XTQ9</accession>
<evidence type="ECO:0000313" key="2">
    <source>
        <dbReference type="EMBL" id="CAD2202682.1"/>
    </source>
</evidence>
<dbReference type="EMBL" id="CAJEWN010002237">
    <property type="protein sequence ID" value="CAD2202682.1"/>
    <property type="molecule type" value="Genomic_DNA"/>
</dbReference>
<sequence length="89" mass="9987">MKGNSPNIVSSWPIIFNENALNEATQQQTPMSHSHPCLFLDGTKSNEDGGKRPDNLPQQAPKTTTQVPSKIICINQKVIEQKKYRLINK</sequence>
<feature type="compositionally biased region" description="Basic and acidic residues" evidence="1">
    <location>
        <begin position="44"/>
        <end position="54"/>
    </location>
</feature>
<name>A0A6V7XTQ9_MELEN</name>
<gene>
    <name evidence="2" type="ORF">MENT_LOCUS56329</name>
</gene>
<proteinExistence type="predicted"/>